<evidence type="ECO:0000259" key="1">
    <source>
        <dbReference type="PROSITE" id="PS51462"/>
    </source>
</evidence>
<accession>A0AA36MCL8</accession>
<organism evidence="2 3">
    <name type="scientific">Cylicocyclus nassatus</name>
    <name type="common">Nematode worm</name>
    <dbReference type="NCBI Taxonomy" id="53992"/>
    <lineage>
        <taxon>Eukaryota</taxon>
        <taxon>Metazoa</taxon>
        <taxon>Ecdysozoa</taxon>
        <taxon>Nematoda</taxon>
        <taxon>Chromadorea</taxon>
        <taxon>Rhabditida</taxon>
        <taxon>Rhabditina</taxon>
        <taxon>Rhabditomorpha</taxon>
        <taxon>Strongyloidea</taxon>
        <taxon>Strongylidae</taxon>
        <taxon>Cylicocyclus</taxon>
    </lineage>
</organism>
<name>A0AA36MCL8_CYLNA</name>
<dbReference type="CDD" id="cd03670">
    <property type="entry name" value="NUDIX_ADPRase_Nudt9"/>
    <property type="match status" value="1"/>
</dbReference>
<dbReference type="Pfam" id="PF25969">
    <property type="entry name" value="NUDT9_N"/>
    <property type="match status" value="1"/>
</dbReference>
<evidence type="ECO:0000313" key="3">
    <source>
        <dbReference type="Proteomes" id="UP001176961"/>
    </source>
</evidence>
<dbReference type="SUPFAM" id="SSF55811">
    <property type="entry name" value="Nudix"/>
    <property type="match status" value="1"/>
</dbReference>
<dbReference type="FunFam" id="3.90.79.10:FF:000110">
    <property type="entry name" value="Putative nudix hydrolase 6"/>
    <property type="match status" value="1"/>
</dbReference>
<protein>
    <recommendedName>
        <fullName evidence="1">Nudix hydrolase domain-containing protein</fullName>
    </recommendedName>
</protein>
<feature type="domain" description="Nudix hydrolase" evidence="1">
    <location>
        <begin position="141"/>
        <end position="283"/>
    </location>
</feature>
<dbReference type="InterPro" id="IPR039989">
    <property type="entry name" value="NUDT9"/>
</dbReference>
<dbReference type="Gene3D" id="3.90.79.10">
    <property type="entry name" value="Nucleoside Triphosphate Pyrophosphohydrolase"/>
    <property type="match status" value="1"/>
</dbReference>
<dbReference type="Pfam" id="PF00293">
    <property type="entry name" value="NUDIX"/>
    <property type="match status" value="1"/>
</dbReference>
<keyword evidence="3" id="KW-1185">Reference proteome</keyword>
<reference evidence="2" key="1">
    <citation type="submission" date="2023-07" db="EMBL/GenBank/DDBJ databases">
        <authorList>
            <consortium name="CYATHOMIX"/>
        </authorList>
    </citation>
    <scope>NUCLEOTIDE SEQUENCE</scope>
    <source>
        <strain evidence="2">N/A</strain>
    </source>
</reference>
<dbReference type="AlphaFoldDB" id="A0AA36MCL8"/>
<dbReference type="EMBL" id="CATQJL010000316">
    <property type="protein sequence ID" value="CAJ0605328.1"/>
    <property type="molecule type" value="Genomic_DNA"/>
</dbReference>
<sequence length="289" mass="33168">MSCKMYCNMRRRGFLCESLLLMSIWNHLLCRARMAHTKCRFTDKPYLRSDVYRCAVPDDKVKWSVNFPDYKPPDYTDPKTNGKDWADPEPAKGKFKWNAVDGKVNRESFVCEYSFDKDSRPINPIGRTGLRGRGALGRWGPNHAADPLVTRVKDGKLQFVAIERGDTGEWAIPGGMVDAGEIVSETLKREFSEETMGGKMEAQMEELWKEGVEIYKGYVDDPRNTDNAWMETTCMNFHDTKGFLDKVELKAGSDASNVRWIDADANEPLYASHEHFIELLKEHHKNKKN</sequence>
<proteinExistence type="predicted"/>
<gene>
    <name evidence="2" type="ORF">CYNAS_LOCUS17311</name>
</gene>
<comment type="caution">
    <text evidence="2">The sequence shown here is derived from an EMBL/GenBank/DDBJ whole genome shotgun (WGS) entry which is preliminary data.</text>
</comment>
<dbReference type="PANTHER" id="PTHR13030">
    <property type="entry name" value="NUDIX HYDROLASE"/>
    <property type="match status" value="1"/>
</dbReference>
<dbReference type="PANTHER" id="PTHR13030:SF8">
    <property type="entry name" value="ADP-RIBOSE PYROPHOSPHATASE, MITOCHONDRIAL"/>
    <property type="match status" value="1"/>
</dbReference>
<dbReference type="PROSITE" id="PS51462">
    <property type="entry name" value="NUDIX"/>
    <property type="match status" value="1"/>
</dbReference>
<dbReference type="GO" id="GO:0047631">
    <property type="term" value="F:ADP-ribose diphosphatase activity"/>
    <property type="evidence" value="ECO:0007669"/>
    <property type="project" value="InterPro"/>
</dbReference>
<dbReference type="InterPro" id="IPR000086">
    <property type="entry name" value="NUDIX_hydrolase_dom"/>
</dbReference>
<evidence type="ECO:0000313" key="2">
    <source>
        <dbReference type="EMBL" id="CAJ0605328.1"/>
    </source>
</evidence>
<dbReference type="InterPro" id="IPR015797">
    <property type="entry name" value="NUDIX_hydrolase-like_dom_sf"/>
</dbReference>
<dbReference type="Proteomes" id="UP001176961">
    <property type="component" value="Unassembled WGS sequence"/>
</dbReference>